<dbReference type="PROSITE" id="PS50928">
    <property type="entry name" value="ABC_TM1"/>
    <property type="match status" value="1"/>
</dbReference>
<evidence type="ECO:0000256" key="3">
    <source>
        <dbReference type="ARBA" id="ARBA00022475"/>
    </source>
</evidence>
<dbReference type="InterPro" id="IPR000515">
    <property type="entry name" value="MetI-like"/>
</dbReference>
<evidence type="ECO:0000256" key="8">
    <source>
        <dbReference type="SAM" id="MobiDB-lite"/>
    </source>
</evidence>
<dbReference type="Pfam" id="PF00528">
    <property type="entry name" value="BPD_transp_1"/>
    <property type="match status" value="1"/>
</dbReference>
<proteinExistence type="inferred from homology"/>
<dbReference type="RefSeq" id="WP_343070583.1">
    <property type="nucleotide sequence ID" value="NZ_JACHDS010000001.1"/>
</dbReference>
<comment type="caution">
    <text evidence="10">The sequence shown here is derived from an EMBL/GenBank/DDBJ whole genome shotgun (WGS) entry which is preliminary data.</text>
</comment>
<feature type="compositionally biased region" description="Polar residues" evidence="8">
    <location>
        <begin position="1"/>
        <end position="10"/>
    </location>
</feature>
<sequence>MGPPSTSTVRTPAPDGRIPPSTEPPSPPRSEGTAARAPRTGRVGAWQLWISPVALLVLWQLAASAGLIPERLLPSPAAVATTGIDLARDGTLLSAAGTSLQRVLAGFAAGAPVGLACAVVAGMSRWGENLVDPPLQMLRAVPIFGLIPLFILWFGIGETPKVALVAIAVAVPLYINTLAGVRGVDAEHLEVARVLGLGRAAVVRHVILPGALPGLLTGLRLSLGGAWLALIVAEQINADAGLGFMINSAREFLRTDVVVLGLVVYSLLGLATDAIVRLLERKALAWRPRNRT</sequence>
<evidence type="ECO:0000313" key="10">
    <source>
        <dbReference type="EMBL" id="MBB6173128.1"/>
    </source>
</evidence>
<evidence type="ECO:0000313" key="11">
    <source>
        <dbReference type="Proteomes" id="UP000546642"/>
    </source>
</evidence>
<dbReference type="AlphaFoldDB" id="A0A7W9YJ78"/>
<keyword evidence="5 7" id="KW-1133">Transmembrane helix</keyword>
<feature type="transmembrane region" description="Helical" evidence="7">
    <location>
        <begin position="257"/>
        <end position="279"/>
    </location>
</feature>
<feature type="region of interest" description="Disordered" evidence="8">
    <location>
        <begin position="1"/>
        <end position="38"/>
    </location>
</feature>
<evidence type="ECO:0000256" key="4">
    <source>
        <dbReference type="ARBA" id="ARBA00022692"/>
    </source>
</evidence>
<evidence type="ECO:0000256" key="2">
    <source>
        <dbReference type="ARBA" id="ARBA00022448"/>
    </source>
</evidence>
<reference evidence="10 11" key="1">
    <citation type="submission" date="2020-08" db="EMBL/GenBank/DDBJ databases">
        <title>Sequencing the genomes of 1000 actinobacteria strains.</title>
        <authorList>
            <person name="Klenk H.-P."/>
        </authorList>
    </citation>
    <scope>NUCLEOTIDE SEQUENCE [LARGE SCALE GENOMIC DNA]</scope>
    <source>
        <strain evidence="10 11">DSM 46659</strain>
    </source>
</reference>
<name>A0A7W9YJ78_9ACTN</name>
<dbReference type="EMBL" id="JACHDS010000001">
    <property type="protein sequence ID" value="MBB6173128.1"/>
    <property type="molecule type" value="Genomic_DNA"/>
</dbReference>
<evidence type="ECO:0000256" key="7">
    <source>
        <dbReference type="RuleBase" id="RU363032"/>
    </source>
</evidence>
<dbReference type="Proteomes" id="UP000546642">
    <property type="component" value="Unassembled WGS sequence"/>
</dbReference>
<comment type="subcellular location">
    <subcellularLocation>
        <location evidence="1 7">Cell membrane</location>
        <topology evidence="1 7">Multi-pass membrane protein</topology>
    </subcellularLocation>
</comment>
<dbReference type="GO" id="GO:0042918">
    <property type="term" value="P:alkanesulfonate transmembrane transport"/>
    <property type="evidence" value="ECO:0007669"/>
    <property type="project" value="UniProtKB-ARBA"/>
</dbReference>
<evidence type="ECO:0000256" key="5">
    <source>
        <dbReference type="ARBA" id="ARBA00022989"/>
    </source>
</evidence>
<dbReference type="FunFam" id="1.10.3720.10:FF:000003">
    <property type="entry name" value="Aliphatic sulfonate ABC transporter permease"/>
    <property type="match status" value="1"/>
</dbReference>
<evidence type="ECO:0000256" key="6">
    <source>
        <dbReference type="ARBA" id="ARBA00023136"/>
    </source>
</evidence>
<feature type="transmembrane region" description="Helical" evidence="7">
    <location>
        <begin position="162"/>
        <end position="181"/>
    </location>
</feature>
<dbReference type="CDD" id="cd06261">
    <property type="entry name" value="TM_PBP2"/>
    <property type="match status" value="1"/>
</dbReference>
<keyword evidence="6 7" id="KW-0472">Membrane</keyword>
<gene>
    <name evidence="10" type="ORF">HNR23_003188</name>
</gene>
<keyword evidence="3" id="KW-1003">Cell membrane</keyword>
<dbReference type="PANTHER" id="PTHR30151">
    <property type="entry name" value="ALKANE SULFONATE ABC TRANSPORTER-RELATED, MEMBRANE SUBUNIT"/>
    <property type="match status" value="1"/>
</dbReference>
<dbReference type="GO" id="GO:0005886">
    <property type="term" value="C:plasma membrane"/>
    <property type="evidence" value="ECO:0007669"/>
    <property type="project" value="UniProtKB-SubCell"/>
</dbReference>
<dbReference type="PANTHER" id="PTHR30151:SF38">
    <property type="entry name" value="ALIPHATIC SULFONATES TRANSPORT PERMEASE PROTEIN SSUC-RELATED"/>
    <property type="match status" value="1"/>
</dbReference>
<evidence type="ECO:0000259" key="9">
    <source>
        <dbReference type="PROSITE" id="PS50928"/>
    </source>
</evidence>
<keyword evidence="2 7" id="KW-0813">Transport</keyword>
<keyword evidence="4 7" id="KW-0812">Transmembrane</keyword>
<feature type="transmembrane region" description="Helical" evidence="7">
    <location>
        <begin position="138"/>
        <end position="156"/>
    </location>
</feature>
<evidence type="ECO:0000256" key="1">
    <source>
        <dbReference type="ARBA" id="ARBA00004651"/>
    </source>
</evidence>
<dbReference type="InterPro" id="IPR035906">
    <property type="entry name" value="MetI-like_sf"/>
</dbReference>
<protein>
    <submittedName>
        <fullName evidence="10">Sulfonate transport system permease protein</fullName>
    </submittedName>
</protein>
<dbReference type="Gene3D" id="1.10.3720.10">
    <property type="entry name" value="MetI-like"/>
    <property type="match status" value="1"/>
</dbReference>
<comment type="similarity">
    <text evidence="7">Belongs to the binding-protein-dependent transport system permease family.</text>
</comment>
<feature type="transmembrane region" description="Helical" evidence="7">
    <location>
        <begin position="103"/>
        <end position="126"/>
    </location>
</feature>
<organism evidence="10 11">
    <name type="scientific">Nocardiopsis mwathae</name>
    <dbReference type="NCBI Taxonomy" id="1472723"/>
    <lineage>
        <taxon>Bacteria</taxon>
        <taxon>Bacillati</taxon>
        <taxon>Actinomycetota</taxon>
        <taxon>Actinomycetes</taxon>
        <taxon>Streptosporangiales</taxon>
        <taxon>Nocardiopsidaceae</taxon>
        <taxon>Nocardiopsis</taxon>
    </lineage>
</organism>
<keyword evidence="11" id="KW-1185">Reference proteome</keyword>
<dbReference type="SUPFAM" id="SSF161098">
    <property type="entry name" value="MetI-like"/>
    <property type="match status" value="1"/>
</dbReference>
<feature type="domain" description="ABC transmembrane type-1" evidence="9">
    <location>
        <begin position="96"/>
        <end position="276"/>
    </location>
</feature>
<accession>A0A7W9YJ78</accession>